<dbReference type="Pfam" id="PF05553">
    <property type="entry name" value="DUF761"/>
    <property type="match status" value="1"/>
</dbReference>
<keyword evidence="3" id="KW-0812">Transmembrane</keyword>
<feature type="region of interest" description="Disordered" evidence="2">
    <location>
        <begin position="193"/>
        <end position="214"/>
    </location>
</feature>
<evidence type="ECO:0008006" key="6">
    <source>
        <dbReference type="Google" id="ProtNLM"/>
    </source>
</evidence>
<feature type="coiled-coil region" evidence="1">
    <location>
        <begin position="250"/>
        <end position="284"/>
    </location>
</feature>
<name>A0A9D4U455_ADICA</name>
<accession>A0A9D4U455</accession>
<organism evidence="4 5">
    <name type="scientific">Adiantum capillus-veneris</name>
    <name type="common">Maidenhair fern</name>
    <dbReference type="NCBI Taxonomy" id="13818"/>
    <lineage>
        <taxon>Eukaryota</taxon>
        <taxon>Viridiplantae</taxon>
        <taxon>Streptophyta</taxon>
        <taxon>Embryophyta</taxon>
        <taxon>Tracheophyta</taxon>
        <taxon>Polypodiopsida</taxon>
        <taxon>Polypodiidae</taxon>
        <taxon>Polypodiales</taxon>
        <taxon>Pteridineae</taxon>
        <taxon>Pteridaceae</taxon>
        <taxon>Vittarioideae</taxon>
        <taxon>Adiantum</taxon>
    </lineage>
</organism>
<evidence type="ECO:0000256" key="3">
    <source>
        <dbReference type="SAM" id="Phobius"/>
    </source>
</evidence>
<comment type="caution">
    <text evidence="4">The sequence shown here is derived from an EMBL/GenBank/DDBJ whole genome shotgun (WGS) entry which is preliminary data.</text>
</comment>
<gene>
    <name evidence="4" type="ORF">GOP47_0026155</name>
</gene>
<dbReference type="PANTHER" id="PTHR35997">
    <property type="entry name" value="COTTON FIBER PROTEIN-RELATED"/>
    <property type="match status" value="1"/>
</dbReference>
<protein>
    <recommendedName>
        <fullName evidence="6">DUF4408 domain-containing protein</fullName>
    </recommendedName>
</protein>
<proteinExistence type="predicted"/>
<evidence type="ECO:0000313" key="5">
    <source>
        <dbReference type="Proteomes" id="UP000886520"/>
    </source>
</evidence>
<sequence length="331" mass="36098">MEAFPWGHKVFNVSQFKLLLSLPAPFLLLLFLLHIEPPMLSLWSALSGLLEGLGSSSSGFVFVLLNCVIGTIIASARIDSMIEKARGTKEEQKTQILRNDDEVSEKIKDGLESDERNEVSGDENEEEKIKMVEELGVKIKEEGKALIREVSGDHTQEEVSLGGVSYGDNQVLSRGSLITSSVDNQVPSEGLISTSTCGDNQVPRRDQGGITAKQGRSAEEVWAAIVSGKNKPCSESNNQGAVNANAAEHHHAANDDINSDAQELEELNRRVEEFIARFNQQMRLQRLESLQRRGRHVVVGGQSHSQCCHGHNGASHLQLMPSEATAGLLVG</sequence>
<reference evidence="4" key="1">
    <citation type="submission" date="2021-01" db="EMBL/GenBank/DDBJ databases">
        <title>Adiantum capillus-veneris genome.</title>
        <authorList>
            <person name="Fang Y."/>
            <person name="Liao Q."/>
        </authorList>
    </citation>
    <scope>NUCLEOTIDE SEQUENCE</scope>
    <source>
        <strain evidence="4">H3</strain>
        <tissue evidence="4">Leaf</tissue>
    </source>
</reference>
<feature type="transmembrane region" description="Helical" evidence="3">
    <location>
        <begin position="55"/>
        <end position="76"/>
    </location>
</feature>
<dbReference type="Proteomes" id="UP000886520">
    <property type="component" value="Chromosome 25"/>
</dbReference>
<dbReference type="EMBL" id="JABFUD020000025">
    <property type="protein sequence ID" value="KAI5059836.1"/>
    <property type="molecule type" value="Genomic_DNA"/>
</dbReference>
<keyword evidence="3" id="KW-1133">Transmembrane helix</keyword>
<keyword evidence="5" id="KW-1185">Reference proteome</keyword>
<keyword evidence="1" id="KW-0175">Coiled coil</keyword>
<dbReference type="AlphaFoldDB" id="A0A9D4U455"/>
<evidence type="ECO:0000256" key="1">
    <source>
        <dbReference type="SAM" id="Coils"/>
    </source>
</evidence>
<feature type="transmembrane region" description="Helical" evidence="3">
    <location>
        <begin position="18"/>
        <end position="35"/>
    </location>
</feature>
<dbReference type="OrthoDB" id="1933168at2759"/>
<keyword evidence="3" id="KW-0472">Membrane</keyword>
<evidence type="ECO:0000256" key="2">
    <source>
        <dbReference type="SAM" id="MobiDB-lite"/>
    </source>
</evidence>
<dbReference type="InterPro" id="IPR008480">
    <property type="entry name" value="DUF761_pln"/>
</dbReference>
<dbReference type="PANTHER" id="PTHR35997:SF6">
    <property type="entry name" value="COTTON FIBER PROTEIN"/>
    <property type="match status" value="1"/>
</dbReference>
<evidence type="ECO:0000313" key="4">
    <source>
        <dbReference type="EMBL" id="KAI5059836.1"/>
    </source>
</evidence>